<evidence type="ECO:0000313" key="2">
    <source>
        <dbReference type="Proteomes" id="UP000032722"/>
    </source>
</evidence>
<gene>
    <name evidence="1" type="ORF">VO56_02950</name>
</gene>
<protein>
    <submittedName>
        <fullName evidence="1">Uncharacterized protein</fullName>
    </submittedName>
</protein>
<evidence type="ECO:0000313" key="1">
    <source>
        <dbReference type="EMBL" id="AKA50179.1"/>
    </source>
</evidence>
<dbReference type="EMBL" id="CP011021">
    <property type="protein sequence ID" value="AKA50179.1"/>
    <property type="molecule type" value="Genomic_DNA"/>
</dbReference>
<accession>A0A0D5ZKH2</accession>
<name>A0A0D5ZKH2_9BACT</name>
<dbReference type="KEGG" id="mgb:VO56_02950"/>
<dbReference type="Proteomes" id="UP000032722">
    <property type="component" value="Chromosome"/>
</dbReference>
<sequence length="180" mass="21369">MKENNGIKALLKFDQIARNLHFTYSLLGHTKSDLKSKNINLNKLDVAIVFNDFIKLKIHYKDQILLDQESSVTSPFYYFYYLNVRIYLNLLIPSNELIFESKKIESLKNSFNKKFNKMNISNLYDAIYSDEPDVWIFIYLDNETSKLEMAKFSNINPSYYSIFEYSPGINFPYFKKLEKL</sequence>
<dbReference type="HOGENOM" id="CLU_128153_0_0_14"/>
<proteinExistence type="predicted"/>
<organism evidence="2">
    <name type="scientific">Mycoplasmopsis gallinacea</name>
    <dbReference type="NCBI Taxonomy" id="29556"/>
    <lineage>
        <taxon>Bacteria</taxon>
        <taxon>Bacillati</taxon>
        <taxon>Mycoplasmatota</taxon>
        <taxon>Mycoplasmoidales</taxon>
        <taxon>Metamycoplasmataceae</taxon>
        <taxon>Mycoplasmopsis</taxon>
    </lineage>
</organism>
<reference evidence="1 2" key="1">
    <citation type="journal article" date="2015" name="Genome Announc.">
        <title>Complete Genome Sequence of Mycoplasma meleagridis, a Possible Emerging Pathogen in Chickens.</title>
        <authorList>
            <person name="Abolnik C."/>
        </authorList>
    </citation>
    <scope>NUCLEOTIDE SEQUENCE [LARGE SCALE GENOMIC DNA]</scope>
    <source>
        <strain evidence="1 2">B2096 8B</strain>
    </source>
</reference>
<dbReference type="PATRIC" id="fig|29556.3.peg.584"/>
<dbReference type="AlphaFoldDB" id="A0A0D5ZKH2"/>